<organism evidence="16">
    <name type="scientific">Shewanella sp. (strain MR-7)</name>
    <dbReference type="NCBI Taxonomy" id="60481"/>
    <lineage>
        <taxon>Bacteria</taxon>
        <taxon>Pseudomonadati</taxon>
        <taxon>Pseudomonadota</taxon>
        <taxon>Gammaproteobacteria</taxon>
        <taxon>Alteromonadales</taxon>
        <taxon>Shewanellaceae</taxon>
        <taxon>Shewanella</taxon>
    </lineage>
</organism>
<evidence type="ECO:0000256" key="9">
    <source>
        <dbReference type="ARBA" id="ARBA00023136"/>
    </source>
</evidence>
<keyword evidence="7 13" id="KW-0862">Zinc</keyword>
<evidence type="ECO:0000256" key="6">
    <source>
        <dbReference type="ARBA" id="ARBA00022801"/>
    </source>
</evidence>
<name>Q0HZ68_SHESR</name>
<evidence type="ECO:0000256" key="2">
    <source>
        <dbReference type="ARBA" id="ARBA00022475"/>
    </source>
</evidence>
<keyword evidence="10" id="KW-0325">Glycoprotein</keyword>
<keyword evidence="9" id="KW-0472">Membrane</keyword>
<dbReference type="SUPFAM" id="SSF53649">
    <property type="entry name" value="Alkaline phosphatase-like"/>
    <property type="match status" value="1"/>
</dbReference>
<dbReference type="SMART" id="SM00098">
    <property type="entry name" value="alkPPc"/>
    <property type="match status" value="1"/>
</dbReference>
<dbReference type="PANTHER" id="PTHR11596">
    <property type="entry name" value="ALKALINE PHOSPHATASE"/>
    <property type="match status" value="1"/>
</dbReference>
<feature type="binding site" evidence="13">
    <location>
        <position position="196"/>
    </location>
    <ligand>
        <name>Mg(2+)</name>
        <dbReference type="ChEBI" id="CHEBI:18420"/>
    </ligand>
</feature>
<protein>
    <submittedName>
        <fullName evidence="16">Alkaline phosphatase</fullName>
        <ecNumber evidence="16">3.1.3.1</ecNumber>
    </submittedName>
</protein>
<feature type="signal peptide" evidence="15">
    <location>
        <begin position="1"/>
        <end position="20"/>
    </location>
</feature>
<feature type="binding site" evidence="13">
    <location>
        <position position="198"/>
    </location>
    <ligand>
        <name>Mg(2+)</name>
        <dbReference type="ChEBI" id="CHEBI:18420"/>
    </ligand>
</feature>
<feature type="binding site" evidence="13">
    <location>
        <position position="499"/>
    </location>
    <ligand>
        <name>Zn(2+)</name>
        <dbReference type="ChEBI" id="CHEBI:29105"/>
        <label>2</label>
    </ligand>
</feature>
<dbReference type="GO" id="GO:0046872">
    <property type="term" value="F:metal ion binding"/>
    <property type="evidence" value="ECO:0007669"/>
    <property type="project" value="UniProtKB-KW"/>
</dbReference>
<dbReference type="Gene3D" id="3.40.720.10">
    <property type="entry name" value="Alkaline Phosphatase, subunit A"/>
    <property type="match status" value="1"/>
</dbReference>
<keyword evidence="3" id="KW-0597">Phosphoprotein</keyword>
<dbReference type="PRINTS" id="PR00113">
    <property type="entry name" value="ALKPHPHTASE"/>
</dbReference>
<feature type="binding site" evidence="13">
    <location>
        <position position="85"/>
    </location>
    <ligand>
        <name>Mg(2+)</name>
        <dbReference type="ChEBI" id="CHEBI:18420"/>
    </ligand>
</feature>
<evidence type="ECO:0000256" key="14">
    <source>
        <dbReference type="RuleBase" id="RU003946"/>
    </source>
</evidence>
<dbReference type="FunFam" id="3.40.720.10:FF:000008">
    <property type="entry name" value="Alkaline phosphatase"/>
    <property type="match status" value="1"/>
</dbReference>
<dbReference type="EC" id="3.1.3.1" evidence="16"/>
<gene>
    <name evidence="16" type="ordered locus">Shewmr7_0584</name>
</gene>
<keyword evidence="8 13" id="KW-0460">Magnesium</keyword>
<feature type="chain" id="PRO_5004173556" evidence="15">
    <location>
        <begin position="21"/>
        <end position="546"/>
    </location>
</feature>
<feature type="binding site" evidence="13">
    <location>
        <position position="359"/>
    </location>
    <ligand>
        <name>Zn(2+)</name>
        <dbReference type="ChEBI" id="CHEBI:29105"/>
        <label>2</label>
    </ligand>
</feature>
<feature type="binding site" evidence="13">
    <location>
        <position position="401"/>
    </location>
    <ligand>
        <name>Zn(2+)</name>
        <dbReference type="ChEBI" id="CHEBI:29105"/>
        <label>2</label>
    </ligand>
</feature>
<keyword evidence="6 16" id="KW-0378">Hydrolase</keyword>
<keyword evidence="11" id="KW-0449">Lipoprotein</keyword>
<evidence type="ECO:0000256" key="8">
    <source>
        <dbReference type="ARBA" id="ARBA00022842"/>
    </source>
</evidence>
<dbReference type="GO" id="GO:0098552">
    <property type="term" value="C:side of membrane"/>
    <property type="evidence" value="ECO:0007669"/>
    <property type="project" value="UniProtKB-KW"/>
</dbReference>
<dbReference type="InterPro" id="IPR017850">
    <property type="entry name" value="Alkaline_phosphatase_core_sf"/>
</dbReference>
<evidence type="ECO:0000313" key="16">
    <source>
        <dbReference type="EMBL" id="ABI41587.1"/>
    </source>
</evidence>
<evidence type="ECO:0000256" key="12">
    <source>
        <dbReference type="PIRSR" id="PIRSR601952-1"/>
    </source>
</evidence>
<dbReference type="AlphaFoldDB" id="Q0HZ68"/>
<evidence type="ECO:0000256" key="10">
    <source>
        <dbReference type="ARBA" id="ARBA00023180"/>
    </source>
</evidence>
<dbReference type="PANTHER" id="PTHR11596:SF5">
    <property type="entry name" value="ALKALINE PHOSPHATASE"/>
    <property type="match status" value="1"/>
</dbReference>
<comment type="cofactor">
    <cofactor evidence="13">
        <name>Zn(2+)</name>
        <dbReference type="ChEBI" id="CHEBI:29105"/>
    </cofactor>
    <text evidence="13">Binds 2 Zn(2+) ions.</text>
</comment>
<reference evidence="16" key="1">
    <citation type="submission" date="2006-08" db="EMBL/GenBank/DDBJ databases">
        <title>Complete sequence of Chromosome1 of Shewanella sp. MR-7.</title>
        <authorList>
            <consortium name="US DOE Joint Genome Institute"/>
            <person name="Copeland A."/>
            <person name="Lucas S."/>
            <person name="Lapidus A."/>
            <person name="Barry K."/>
            <person name="Detter J.C."/>
            <person name="Glavina del Rio T."/>
            <person name="Hammon N."/>
            <person name="Israni S."/>
            <person name="Dalin E."/>
            <person name="Tice H."/>
            <person name="Pitluck S."/>
            <person name="Kiss H."/>
            <person name="Brettin T."/>
            <person name="Bruce D."/>
            <person name="Han C."/>
            <person name="Tapia R."/>
            <person name="Gilna P."/>
            <person name="Schmutz J."/>
            <person name="Larimer F."/>
            <person name="Land M."/>
            <person name="Hauser L."/>
            <person name="Kyrpides N."/>
            <person name="Mikhailova N."/>
            <person name="Nealson K."/>
            <person name="Konstantinidis K."/>
            <person name="Klappenbach J."/>
            <person name="Tiedje J."/>
            <person name="Richardson P."/>
        </authorList>
    </citation>
    <scope>NUCLEOTIDE SEQUENCE</scope>
    <source>
        <strain evidence="16">MR-7</strain>
    </source>
</reference>
<comment type="cofactor">
    <cofactor evidence="13">
        <name>Mg(2+)</name>
        <dbReference type="ChEBI" id="CHEBI:18420"/>
    </cofactor>
    <text evidence="13">Binds 1 Mg(2+) ion.</text>
</comment>
<comment type="similarity">
    <text evidence="14">Belongs to the alkaline phosphatase family.</text>
</comment>
<sequence length="546" mass="57340">MNKKLLVLAISAMLGLAACGSDGDNGAAGTPGSNGSNGSNGSDGKDWTAVNQWYVDAQARVTKADGLSVNNDVGAAKNVILFVGDGMGVSTITAARILEGQLKGKTGEENSLSFETLPYVGLSKTYNVDGQTPDSAGTMSAMMTGVKTDVGVISQAEGVVRANCASTKDQNLVTSLELAAMAGMSTGVVTTARLTHATPAATYAHVPERDWEADSNLPAEAVTNGCKDIAAQMLDFNYGNGLNVMMGGGRRSFIPKTLIDPEGKAGKRNDGRDLTAEWLAKYTNAAYVQDRDGFLNVDVASTDHLLGLFNSSHMEYDYDRTEAGVKGEPSLAEMTAKSIDILKKNTKGYVLIVEAGRIDHAHHAGNAARALYDTVALSEAVRVAMEKTSANDTLLMVTADHSHVFTIAGYPTRGNPILGLVKSNDANGIAEVTNSTDANGLPYTTVGYANGMGYASLATGGDERYNFPVDAGRKDLNFVDTQEVGFHQEALVPLSDETHAGEDVAIFARGPSSDLVQGTVEQNHIFHVMNRAANLVAKAEAAMAAK</sequence>
<keyword evidence="5 13" id="KW-0479">Metal-binding</keyword>
<evidence type="ECO:0000256" key="3">
    <source>
        <dbReference type="ARBA" id="ARBA00022553"/>
    </source>
</evidence>
<feature type="binding site" evidence="13">
    <location>
        <position position="363"/>
    </location>
    <ligand>
        <name>Zn(2+)</name>
        <dbReference type="ChEBI" id="CHEBI:29105"/>
        <label>2</label>
    </ligand>
</feature>
<evidence type="ECO:0000256" key="4">
    <source>
        <dbReference type="ARBA" id="ARBA00022622"/>
    </source>
</evidence>
<keyword evidence="4" id="KW-0336">GPI-anchor</keyword>
<evidence type="ECO:0000256" key="1">
    <source>
        <dbReference type="ARBA" id="ARBA00004609"/>
    </source>
</evidence>
<dbReference type="CDD" id="cd16012">
    <property type="entry name" value="ALP"/>
    <property type="match status" value="1"/>
</dbReference>
<dbReference type="InterPro" id="IPR001952">
    <property type="entry name" value="Alkaline_phosphatase"/>
</dbReference>
<dbReference type="GO" id="GO:0004035">
    <property type="term" value="F:alkaline phosphatase activity"/>
    <property type="evidence" value="ECO:0007669"/>
    <property type="project" value="UniProtKB-EC"/>
</dbReference>
<feature type="active site" description="Phosphoserine intermediate" evidence="12">
    <location>
        <position position="135"/>
    </location>
</feature>
<evidence type="ECO:0000256" key="11">
    <source>
        <dbReference type="ARBA" id="ARBA00023288"/>
    </source>
</evidence>
<proteinExistence type="inferred from homology"/>
<evidence type="ECO:0000256" key="13">
    <source>
        <dbReference type="PIRSR" id="PIRSR601952-2"/>
    </source>
</evidence>
<feature type="binding site" evidence="13">
    <location>
        <position position="400"/>
    </location>
    <ligand>
        <name>Zn(2+)</name>
        <dbReference type="ChEBI" id="CHEBI:29105"/>
        <label>2</label>
    </ligand>
</feature>
<dbReference type="HOGENOM" id="CLU_008539_4_1_6"/>
<dbReference type="KEGG" id="shm:Shewmr7_0584"/>
<dbReference type="Pfam" id="PF00245">
    <property type="entry name" value="Alk_phosphatase"/>
    <property type="match status" value="1"/>
</dbReference>
<dbReference type="EMBL" id="CP000444">
    <property type="protein sequence ID" value="ABI41587.1"/>
    <property type="molecule type" value="Genomic_DNA"/>
</dbReference>
<evidence type="ECO:0000256" key="5">
    <source>
        <dbReference type="ARBA" id="ARBA00022723"/>
    </source>
</evidence>
<feature type="binding site" evidence="13">
    <location>
        <position position="354"/>
    </location>
    <ligand>
        <name>Mg(2+)</name>
        <dbReference type="ChEBI" id="CHEBI:18420"/>
    </ligand>
</feature>
<comment type="subcellular location">
    <subcellularLocation>
        <location evidence="1">Cell membrane</location>
        <topology evidence="1">Lipid-anchor</topology>
        <topology evidence="1">GPI-anchor</topology>
    </subcellularLocation>
</comment>
<dbReference type="GO" id="GO:0005886">
    <property type="term" value="C:plasma membrane"/>
    <property type="evidence" value="ECO:0007669"/>
    <property type="project" value="UniProtKB-SubCell"/>
</dbReference>
<dbReference type="PROSITE" id="PS51257">
    <property type="entry name" value="PROKAR_LIPOPROTEIN"/>
    <property type="match status" value="1"/>
</dbReference>
<feature type="binding site" evidence="13">
    <location>
        <position position="85"/>
    </location>
    <ligand>
        <name>Zn(2+)</name>
        <dbReference type="ChEBI" id="CHEBI:29105"/>
        <label>2</label>
    </ligand>
</feature>
<evidence type="ECO:0000256" key="15">
    <source>
        <dbReference type="SAM" id="SignalP"/>
    </source>
</evidence>
<keyword evidence="15" id="KW-0732">Signal</keyword>
<evidence type="ECO:0000256" key="7">
    <source>
        <dbReference type="ARBA" id="ARBA00022833"/>
    </source>
</evidence>
<keyword evidence="2" id="KW-1003">Cell membrane</keyword>
<accession>Q0HZ68</accession>